<name>A0A059ASU4_EUCGR</name>
<feature type="compositionally biased region" description="Low complexity" evidence="1">
    <location>
        <begin position="649"/>
        <end position="660"/>
    </location>
</feature>
<dbReference type="OrthoDB" id="785936at2759"/>
<evidence type="ECO:0000313" key="2">
    <source>
        <dbReference type="EMBL" id="KCW56849.1"/>
    </source>
</evidence>
<dbReference type="PANTHER" id="PTHR37241">
    <property type="entry name" value="NEUROFILAMENT HEAVY PROTEIN"/>
    <property type="match status" value="1"/>
</dbReference>
<feature type="compositionally biased region" description="Basic and acidic residues" evidence="1">
    <location>
        <begin position="450"/>
        <end position="459"/>
    </location>
</feature>
<dbReference type="AlphaFoldDB" id="A0A059ASU4"/>
<proteinExistence type="predicted"/>
<reference evidence="2" key="1">
    <citation type="submission" date="2013-07" db="EMBL/GenBank/DDBJ databases">
        <title>The genome of Eucalyptus grandis.</title>
        <authorList>
            <person name="Schmutz J."/>
            <person name="Hayes R."/>
            <person name="Myburg A."/>
            <person name="Tuskan G."/>
            <person name="Grattapaglia D."/>
            <person name="Rokhsar D.S."/>
        </authorList>
    </citation>
    <scope>NUCLEOTIDE SEQUENCE</scope>
    <source>
        <tissue evidence="2">Leaf extractions</tissue>
    </source>
</reference>
<feature type="compositionally biased region" description="Polar residues" evidence="1">
    <location>
        <begin position="289"/>
        <end position="302"/>
    </location>
</feature>
<feature type="region of interest" description="Disordered" evidence="1">
    <location>
        <begin position="626"/>
        <end position="672"/>
    </location>
</feature>
<evidence type="ECO:0000256" key="1">
    <source>
        <dbReference type="SAM" id="MobiDB-lite"/>
    </source>
</evidence>
<accession>A0A059ASU4</accession>
<gene>
    <name evidence="2" type="ORF">EUGRSUZ_I02514</name>
</gene>
<feature type="compositionally biased region" description="Low complexity" evidence="1">
    <location>
        <begin position="348"/>
        <end position="357"/>
    </location>
</feature>
<dbReference type="eggNOG" id="ENOG502RY33">
    <property type="taxonomic scope" value="Eukaryota"/>
</dbReference>
<feature type="compositionally biased region" description="Polar residues" evidence="1">
    <location>
        <begin position="437"/>
        <end position="449"/>
    </location>
</feature>
<feature type="compositionally biased region" description="Basic and acidic residues" evidence="1">
    <location>
        <begin position="503"/>
        <end position="528"/>
    </location>
</feature>
<dbReference type="FunCoup" id="A0A059ASU4">
    <property type="interactions" value="536"/>
</dbReference>
<feature type="compositionally biased region" description="Basic and acidic residues" evidence="1">
    <location>
        <begin position="425"/>
        <end position="436"/>
    </location>
</feature>
<dbReference type="EMBL" id="KK198761">
    <property type="protein sequence ID" value="KCW56849.1"/>
    <property type="molecule type" value="Genomic_DNA"/>
</dbReference>
<sequence length="684" mass="75016">MTKSSMEASNRGGGDEFYEDIEAPKFVDFTAPDRYPPDTDRYWFCLRVGCDQKHEEELDAEAIYKNFVLRVMAARSPNVRLRKALTRKPINTTEKCPLSAPAKPSRSRLPRLVILSSISGKPVNCGKERVKTSRPVVAPTPNAKAKQPSNVAKALTTPRNTKRVSNPELFRSVRNPKAKPNAGQNKRVVAKALAFPSPKKAAKIKISSELDTTMRKICAGMKKLEIAGQKRNILGYDTPAPIAGSKKKVRAREVKSRVFDSLRTQKCKGADKASRCLKKKDRAEDSKNCSDLATSEGTSGDSSDMEVDDKSKRGSLEACPVQETSQNTALNVHEESFTNVSTSEKQSGESLSEDSSSIVGVEKADEGLGSGADVVPTVEAVLDEERNGSTSQEEGASSLEEEKIQENSGNTSDQNDVPANDEEIGDHVLDNDDKENSTAPDRNIEQNGDSNRKILGKLDNHKKHEKVTQTLMKIKKSSIADKRSAQGGKYVKPRPTNPKPFRLRTDERGVLKEANHEKKLSTPLKEDATAPGFPSKKNQSIKKKIKAPESSTFHREVGQKMAASTPDRNAISKKQKNLTPTVLRSRESVRKPRILSVKRHEGPGSAPSRKKEGTCQLSVIKETSAMDCDSKEAAKIRQRSASATKPTASGSSRSSSCGRRLPTIPKEPNFHDIHVPKSCIKKLT</sequence>
<dbReference type="OMA" id="KICAGMK"/>
<feature type="region of interest" description="Disordered" evidence="1">
    <location>
        <begin position="285"/>
        <end position="614"/>
    </location>
</feature>
<dbReference type="KEGG" id="egr:104419814"/>
<dbReference type="InParanoid" id="A0A059ASU4"/>
<protein>
    <submittedName>
        <fullName evidence="2">Uncharacterized protein</fullName>
    </submittedName>
</protein>
<dbReference type="PANTHER" id="PTHR37241:SF1">
    <property type="entry name" value="NEUROFILAMENT HEAVY PROTEIN"/>
    <property type="match status" value="1"/>
</dbReference>
<feature type="compositionally biased region" description="Polar residues" evidence="1">
    <location>
        <begin position="639"/>
        <end position="648"/>
    </location>
</feature>
<feature type="compositionally biased region" description="Polar residues" evidence="1">
    <location>
        <begin position="406"/>
        <end position="417"/>
    </location>
</feature>
<dbReference type="STRING" id="71139.A0A059ASU4"/>
<organism evidence="2">
    <name type="scientific">Eucalyptus grandis</name>
    <name type="common">Flooded gum</name>
    <dbReference type="NCBI Taxonomy" id="71139"/>
    <lineage>
        <taxon>Eukaryota</taxon>
        <taxon>Viridiplantae</taxon>
        <taxon>Streptophyta</taxon>
        <taxon>Embryophyta</taxon>
        <taxon>Tracheophyta</taxon>
        <taxon>Spermatophyta</taxon>
        <taxon>Magnoliopsida</taxon>
        <taxon>eudicotyledons</taxon>
        <taxon>Gunneridae</taxon>
        <taxon>Pentapetalae</taxon>
        <taxon>rosids</taxon>
        <taxon>malvids</taxon>
        <taxon>Myrtales</taxon>
        <taxon>Myrtaceae</taxon>
        <taxon>Myrtoideae</taxon>
        <taxon>Eucalypteae</taxon>
        <taxon>Eucalyptus</taxon>
    </lineage>
</organism>
<dbReference type="Gramene" id="KCW56849">
    <property type="protein sequence ID" value="KCW56849"/>
    <property type="gene ID" value="EUGRSUZ_I02514"/>
</dbReference>
<feature type="region of interest" description="Disordered" evidence="1">
    <location>
        <begin position="125"/>
        <end position="152"/>
    </location>
</feature>